<dbReference type="AlphaFoldDB" id="A0A937FCY3"/>
<organism evidence="1 2">
    <name type="scientific">Fulvivirga sediminis</name>
    <dbReference type="NCBI Taxonomy" id="2803949"/>
    <lineage>
        <taxon>Bacteria</taxon>
        <taxon>Pseudomonadati</taxon>
        <taxon>Bacteroidota</taxon>
        <taxon>Cytophagia</taxon>
        <taxon>Cytophagales</taxon>
        <taxon>Fulvivirgaceae</taxon>
        <taxon>Fulvivirga</taxon>
    </lineage>
</organism>
<dbReference type="CDD" id="cd00229">
    <property type="entry name" value="SGNH_hydrolase"/>
    <property type="match status" value="1"/>
</dbReference>
<reference evidence="1" key="1">
    <citation type="submission" date="2021-01" db="EMBL/GenBank/DDBJ databases">
        <title>Fulvivirga kasyanovii gen. nov., sp nov., a novel member of the phylum Bacteroidetes isolated from seawater in a mussel farm.</title>
        <authorList>
            <person name="Zhao L.-H."/>
            <person name="Wang Z.-J."/>
        </authorList>
    </citation>
    <scope>NUCLEOTIDE SEQUENCE</scope>
    <source>
        <strain evidence="1">2943</strain>
    </source>
</reference>
<protein>
    <submittedName>
        <fullName evidence="1">SGNH/GDSL hydrolase family protein</fullName>
    </submittedName>
</protein>
<dbReference type="Proteomes" id="UP000659388">
    <property type="component" value="Unassembled WGS sequence"/>
</dbReference>
<dbReference type="SUPFAM" id="SSF52266">
    <property type="entry name" value="SGNH hydrolase"/>
    <property type="match status" value="1"/>
</dbReference>
<accession>A0A937FCY3</accession>
<dbReference type="RefSeq" id="WP_202246284.1">
    <property type="nucleotide sequence ID" value="NZ_JAESIY010000013.1"/>
</dbReference>
<evidence type="ECO:0000313" key="1">
    <source>
        <dbReference type="EMBL" id="MBL3658489.1"/>
    </source>
</evidence>
<dbReference type="GO" id="GO:0016788">
    <property type="term" value="F:hydrolase activity, acting on ester bonds"/>
    <property type="evidence" value="ECO:0007669"/>
    <property type="project" value="UniProtKB-ARBA"/>
</dbReference>
<comment type="caution">
    <text evidence="1">The sequence shown here is derived from an EMBL/GenBank/DDBJ whole genome shotgun (WGS) entry which is preliminary data.</text>
</comment>
<keyword evidence="2" id="KW-1185">Reference proteome</keyword>
<dbReference type="Gene3D" id="3.40.50.1110">
    <property type="entry name" value="SGNH hydrolase"/>
    <property type="match status" value="2"/>
</dbReference>
<dbReference type="InterPro" id="IPR036514">
    <property type="entry name" value="SGNH_hydro_sf"/>
</dbReference>
<proteinExistence type="predicted"/>
<keyword evidence="1" id="KW-0378">Hydrolase</keyword>
<dbReference type="EMBL" id="JAESIY010000013">
    <property type="protein sequence ID" value="MBL3658489.1"/>
    <property type="molecule type" value="Genomic_DNA"/>
</dbReference>
<gene>
    <name evidence="1" type="ORF">JL102_20215</name>
</gene>
<dbReference type="PROSITE" id="PS51257">
    <property type="entry name" value="PROKAR_LIPOPROTEIN"/>
    <property type="match status" value="1"/>
</dbReference>
<name>A0A937FCY3_9BACT</name>
<sequence length="497" mass="53232">MKNLKNITFLMIISGAIFSCDTEDELIEERIKDNTTEIPYTQGEADFSNYVAIGNSLTAGLMDAALYTDGQNSAFPNLIGKQLVEAGFTSSFNQPDINAVNGYNISLNSNPAEATYGKYILDTSIPGPVPTTPGDVITPYSGDKSELNNFGVPGLKIAEINTPALANNGFYARFASNPGTSTLIADILSSDPTFFTLWLGNNEILNYANAGGTGDDPLTTYSQAQFTTDYSTVLGQLTKKEAKGVVLNIPPVLLVPYFRAVPYNPVPLDATSAAQLNAGYSTYNNGLQAALMNNLIDKEEADRRTIKFSEGQNAFVMVDEYLTDLSAFGLPNYRQTEATDLIPLPTSNALSTGVGTSSAAEDKYVLSLEEQTAVITAQATYNAVISGIATATPGVDMFDVQPLFADLAGLTPEQAKMLALTDKAQEAADGEKGLTYESVNIAPDFSPSGLFSTDGIHPNPRGHAIIANELINFINDKYNANIPLLNTTTYRTVLLKN</sequence>
<evidence type="ECO:0000313" key="2">
    <source>
        <dbReference type="Proteomes" id="UP000659388"/>
    </source>
</evidence>